<organism evidence="2 3">
    <name type="scientific">Roseibium suaedae</name>
    <dbReference type="NCBI Taxonomy" id="735517"/>
    <lineage>
        <taxon>Bacteria</taxon>
        <taxon>Pseudomonadati</taxon>
        <taxon>Pseudomonadota</taxon>
        <taxon>Alphaproteobacteria</taxon>
        <taxon>Hyphomicrobiales</taxon>
        <taxon>Stappiaceae</taxon>
        <taxon>Roseibium</taxon>
    </lineage>
</organism>
<dbReference type="Gene3D" id="3.40.630.30">
    <property type="match status" value="1"/>
</dbReference>
<evidence type="ECO:0000259" key="1">
    <source>
        <dbReference type="PROSITE" id="PS51186"/>
    </source>
</evidence>
<dbReference type="PANTHER" id="PTHR13170">
    <property type="entry name" value="O-GLCNACASE"/>
    <property type="match status" value="1"/>
</dbReference>
<dbReference type="AlphaFoldDB" id="A0A1M7PA69"/>
<gene>
    <name evidence="2" type="ORF">SAMN05444272_4259</name>
</gene>
<dbReference type="EMBL" id="FRBW01000006">
    <property type="protein sequence ID" value="SHN13663.1"/>
    <property type="molecule type" value="Genomic_DNA"/>
</dbReference>
<feature type="domain" description="N-acetyltransferase" evidence="1">
    <location>
        <begin position="11"/>
        <end position="205"/>
    </location>
</feature>
<keyword evidence="3" id="KW-1185">Reference proteome</keyword>
<keyword evidence="2" id="KW-0808">Transferase</keyword>
<dbReference type="PROSITE" id="PS51186">
    <property type="entry name" value="GNAT"/>
    <property type="match status" value="1"/>
</dbReference>
<name>A0A1M7PA69_9HYPH</name>
<dbReference type="Pfam" id="PF00583">
    <property type="entry name" value="Acetyltransf_1"/>
    <property type="match status" value="1"/>
</dbReference>
<sequence length="205" mass="22349">MRTDLATMTGYAIRPARAGDRDAVAAICLRTANKGQDASTCYSDPDYPGFVWALPYLALDGGIAFVLTRDEEVVGYAVGTADTRAFEQEQEKSWWPELRSRLAEAKAATDDDRYVLDYVRTPESLPEEIVQPYPAHLHINLLPEAQGEGRGTRLLATLLDALAAAGASGVHLGVNHMNEPVTAFYGKLGFTEIARLPSIIMARPL</sequence>
<reference evidence="2 3" key="1">
    <citation type="submission" date="2016-11" db="EMBL/GenBank/DDBJ databases">
        <authorList>
            <person name="Jaros S."/>
            <person name="Januszkiewicz K."/>
            <person name="Wedrychowicz H."/>
        </authorList>
    </citation>
    <scope>NUCLEOTIDE SEQUENCE [LARGE SCALE GENOMIC DNA]</scope>
    <source>
        <strain evidence="2 3">DSM 22153</strain>
    </source>
</reference>
<accession>A0A1M7PA69</accession>
<protein>
    <submittedName>
        <fullName evidence="2">Acetyltransferase (GNAT) family protein</fullName>
    </submittedName>
</protein>
<dbReference type="Proteomes" id="UP000186002">
    <property type="component" value="Unassembled WGS sequence"/>
</dbReference>
<evidence type="ECO:0000313" key="2">
    <source>
        <dbReference type="EMBL" id="SHN13663.1"/>
    </source>
</evidence>
<dbReference type="SUPFAM" id="SSF55729">
    <property type="entry name" value="Acyl-CoA N-acyltransferases (Nat)"/>
    <property type="match status" value="1"/>
</dbReference>
<dbReference type="InterPro" id="IPR016181">
    <property type="entry name" value="Acyl_CoA_acyltransferase"/>
</dbReference>
<dbReference type="GO" id="GO:0016747">
    <property type="term" value="F:acyltransferase activity, transferring groups other than amino-acyl groups"/>
    <property type="evidence" value="ECO:0007669"/>
    <property type="project" value="InterPro"/>
</dbReference>
<dbReference type="STRING" id="735517.SAMN05444272_4259"/>
<dbReference type="InterPro" id="IPR000182">
    <property type="entry name" value="GNAT_dom"/>
</dbReference>
<dbReference type="PANTHER" id="PTHR13170:SF16">
    <property type="entry name" value="PROTEIN O-GLCNACASE"/>
    <property type="match status" value="1"/>
</dbReference>
<evidence type="ECO:0000313" key="3">
    <source>
        <dbReference type="Proteomes" id="UP000186002"/>
    </source>
</evidence>
<proteinExistence type="predicted"/>
<dbReference type="InterPro" id="IPR051822">
    <property type="entry name" value="Glycosyl_Hydrolase_84"/>
</dbReference>